<accession>A0A6C2YSN7</accession>
<organism evidence="1">
    <name type="scientific">Tuwongella immobilis</name>
    <dbReference type="NCBI Taxonomy" id="692036"/>
    <lineage>
        <taxon>Bacteria</taxon>
        <taxon>Pseudomonadati</taxon>
        <taxon>Planctomycetota</taxon>
        <taxon>Planctomycetia</taxon>
        <taxon>Gemmatales</taxon>
        <taxon>Gemmataceae</taxon>
        <taxon>Tuwongella</taxon>
    </lineage>
</organism>
<dbReference type="InterPro" id="IPR006553">
    <property type="entry name" value="Leu-rich_rpt_Cys-con_subtyp"/>
</dbReference>
<dbReference type="SUPFAM" id="SSF52047">
    <property type="entry name" value="RNI-like"/>
    <property type="match status" value="1"/>
</dbReference>
<dbReference type="AlphaFoldDB" id="A0A6C2YSN7"/>
<evidence type="ECO:0000313" key="1">
    <source>
        <dbReference type="EMBL" id="VIP04720.1"/>
    </source>
</evidence>
<evidence type="ECO:0008006" key="3">
    <source>
        <dbReference type="Google" id="ProtNLM"/>
    </source>
</evidence>
<dbReference type="RefSeq" id="WP_162659764.1">
    <property type="nucleotide sequence ID" value="NZ_LR593887.1"/>
</dbReference>
<dbReference type="InterPro" id="IPR032675">
    <property type="entry name" value="LRR_dom_sf"/>
</dbReference>
<gene>
    <name evidence="1" type="ORF">GMBLW1_44730</name>
</gene>
<evidence type="ECO:0000313" key="2">
    <source>
        <dbReference type="Proteomes" id="UP000464378"/>
    </source>
</evidence>
<dbReference type="NCBIfam" id="TIGR02996">
    <property type="entry name" value="rpt_mate_G_obs"/>
    <property type="match status" value="1"/>
</dbReference>
<dbReference type="Proteomes" id="UP000464378">
    <property type="component" value="Chromosome"/>
</dbReference>
<dbReference type="GO" id="GO:0031146">
    <property type="term" value="P:SCF-dependent proteasomal ubiquitin-dependent protein catabolic process"/>
    <property type="evidence" value="ECO:0007669"/>
    <property type="project" value="TreeGrafter"/>
</dbReference>
<sequence length="299" mass="34377">MEQAEFIRTILAEREDDLPRLVFADWLEEHGQQARAAWIRASCQLARVRANDATFGELIELRWESFRLCRPEWWQDVPGVTQQNDRGIFRFRVESRAAVTKLGKLPWLGEAVADGWLEGISVEKCDESRARLQAKWPDIAQQVPLFVQPVPQISDAGLRFYLELPHLWGLDLPAYATRNPSIRLLDRRTDLRELNLKDVPTDGAVAPLMEQVGRLSGLRRLSVYHFRQATDDDLEPLSGLTKLRQLELYWCSSITDVSLARFCQLPCLRMLKLVGCERVTEAAIAEFRRSLPTLQIEQV</sequence>
<reference evidence="1" key="1">
    <citation type="submission" date="2019-04" db="EMBL/GenBank/DDBJ databases">
        <authorList>
            <consortium name="Science for Life Laboratories"/>
        </authorList>
    </citation>
    <scope>NUCLEOTIDE SEQUENCE</scope>
    <source>
        <strain evidence="1">MBLW1</strain>
    </source>
</reference>
<dbReference type="InterPro" id="IPR014338">
    <property type="entry name" value="CHP02996_rpt-companion-dom"/>
</dbReference>
<name>A0A6C2YSN7_9BACT</name>
<proteinExistence type="predicted"/>
<protein>
    <recommendedName>
        <fullName evidence="3">Repeat-companion domain protein</fullName>
    </recommendedName>
</protein>
<dbReference type="GO" id="GO:0019005">
    <property type="term" value="C:SCF ubiquitin ligase complex"/>
    <property type="evidence" value="ECO:0007669"/>
    <property type="project" value="TreeGrafter"/>
</dbReference>
<dbReference type="EMBL" id="LR586016">
    <property type="protein sequence ID" value="VIP04720.1"/>
    <property type="molecule type" value="Genomic_DNA"/>
</dbReference>
<dbReference type="EMBL" id="LR593887">
    <property type="protein sequence ID" value="VTS06799.1"/>
    <property type="molecule type" value="Genomic_DNA"/>
</dbReference>
<dbReference type="SMART" id="SM00367">
    <property type="entry name" value="LRR_CC"/>
    <property type="match status" value="2"/>
</dbReference>
<dbReference type="InParanoid" id="A0A6C2YSN7"/>
<dbReference type="Gene3D" id="3.80.10.10">
    <property type="entry name" value="Ribonuclease Inhibitor"/>
    <property type="match status" value="1"/>
</dbReference>
<keyword evidence="2" id="KW-1185">Reference proteome</keyword>
<dbReference type="PANTHER" id="PTHR13318">
    <property type="entry name" value="PARTNER OF PAIRED, ISOFORM B-RELATED"/>
    <property type="match status" value="1"/>
</dbReference>
<dbReference type="KEGG" id="tim:GMBLW1_44730"/>